<accession>A0ABR9WJI0</accession>
<feature type="domain" description="Secretion system C-terminal sorting" evidence="1">
    <location>
        <begin position="6"/>
        <end position="60"/>
    </location>
</feature>
<dbReference type="InterPro" id="IPR026444">
    <property type="entry name" value="Secre_tail"/>
</dbReference>
<evidence type="ECO:0000313" key="2">
    <source>
        <dbReference type="EMBL" id="MBE9464511.1"/>
    </source>
</evidence>
<protein>
    <submittedName>
        <fullName evidence="2">T9SS type A sorting domain-containing protein</fullName>
    </submittedName>
</protein>
<gene>
    <name evidence="2" type="ORF">IEE83_21720</name>
</gene>
<keyword evidence="3" id="KW-1185">Reference proteome</keyword>
<evidence type="ECO:0000313" key="3">
    <source>
        <dbReference type="Proteomes" id="UP000634134"/>
    </source>
</evidence>
<comment type="caution">
    <text evidence="2">The sequence shown here is derived from an EMBL/GenBank/DDBJ whole genome shotgun (WGS) entry which is preliminary data.</text>
</comment>
<dbReference type="NCBIfam" id="TIGR04183">
    <property type="entry name" value="Por_Secre_tail"/>
    <property type="match status" value="1"/>
</dbReference>
<dbReference type="RefSeq" id="WP_194122570.1">
    <property type="nucleotide sequence ID" value="NZ_JACYGY010000001.1"/>
</dbReference>
<proteinExistence type="predicted"/>
<dbReference type="EMBL" id="JACYGY010000001">
    <property type="protein sequence ID" value="MBE9464511.1"/>
    <property type="molecule type" value="Genomic_DNA"/>
</dbReference>
<name>A0ABR9WJI0_9BACT</name>
<dbReference type="Proteomes" id="UP000634134">
    <property type="component" value="Unassembled WGS sequence"/>
</dbReference>
<reference evidence="3" key="1">
    <citation type="submission" date="2023-07" db="EMBL/GenBank/DDBJ databases">
        <title>Dyadobacter sp. nov 'subterranea' isolated from contaminted grondwater.</title>
        <authorList>
            <person name="Szabo I."/>
            <person name="Al-Omari J."/>
            <person name="Szerdahelyi S.G."/>
            <person name="Rado J."/>
        </authorList>
    </citation>
    <scope>NUCLEOTIDE SEQUENCE [LARGE SCALE GENOMIC DNA]</scope>
    <source>
        <strain evidence="3">UP-52</strain>
    </source>
</reference>
<evidence type="ECO:0000259" key="1">
    <source>
        <dbReference type="Pfam" id="PF18962"/>
    </source>
</evidence>
<dbReference type="Pfam" id="PF18962">
    <property type="entry name" value="Por_Secre_tail"/>
    <property type="match status" value="1"/>
</dbReference>
<sequence length="65" mass="7435">MKQISINKEITMNLIDMNGRIILKKKFTNAGQNELIDTSKIGTGRYVLQIESDQGIIPKFIEIIR</sequence>
<organism evidence="2 3">
    <name type="scientific">Dyadobacter subterraneus</name>
    <dbReference type="NCBI Taxonomy" id="2773304"/>
    <lineage>
        <taxon>Bacteria</taxon>
        <taxon>Pseudomonadati</taxon>
        <taxon>Bacteroidota</taxon>
        <taxon>Cytophagia</taxon>
        <taxon>Cytophagales</taxon>
        <taxon>Spirosomataceae</taxon>
        <taxon>Dyadobacter</taxon>
    </lineage>
</organism>